<reference evidence="17" key="1">
    <citation type="submission" date="2022-12" db="EMBL/GenBank/DDBJ databases">
        <authorList>
            <person name="Bing R.G."/>
            <person name="Willard D.J."/>
            <person name="Manesh M.J.H."/>
            <person name="Laemthong T."/>
            <person name="Crosby J.R."/>
            <person name="Kelly R.M."/>
        </authorList>
    </citation>
    <scope>NUCLEOTIDE SEQUENCE</scope>
    <source>
        <strain evidence="17">DSM 8991</strain>
    </source>
</reference>
<accession>A0ABY7BJA2</accession>
<dbReference type="EMBL" id="CP113864">
    <property type="protein sequence ID" value="WAM31111.1"/>
    <property type="molecule type" value="Genomic_DNA"/>
</dbReference>
<keyword evidence="3" id="KW-0963">Cytoplasm</keyword>
<feature type="domain" description="C2H2-type" evidence="16">
    <location>
        <begin position="85"/>
        <end position="109"/>
    </location>
</feature>
<dbReference type="EC" id="2.5.1.7" evidence="11"/>
<dbReference type="InterPro" id="IPR001986">
    <property type="entry name" value="Enolpyruvate_Tfrase_dom"/>
</dbReference>
<evidence type="ECO:0000313" key="18">
    <source>
        <dbReference type="Proteomes" id="UP001164745"/>
    </source>
</evidence>
<comment type="pathway">
    <text evidence="2">Cell wall biogenesis; peptidoglycan biosynthesis.</text>
</comment>
<comment type="similarity">
    <text evidence="10">Belongs to the EPSP synthase family. MurA subfamily.</text>
</comment>
<evidence type="ECO:0000256" key="7">
    <source>
        <dbReference type="ARBA" id="ARBA00022984"/>
    </source>
</evidence>
<dbReference type="InterPro" id="IPR013792">
    <property type="entry name" value="RNA3'P_cycl/enolpyr_Trfase_a/b"/>
</dbReference>
<proteinExistence type="inferred from homology"/>
<dbReference type="RefSeq" id="WP_268748497.1">
    <property type="nucleotide sequence ID" value="NZ_CP113864.1"/>
</dbReference>
<dbReference type="Pfam" id="PF00275">
    <property type="entry name" value="EPSP_synthase"/>
    <property type="match status" value="1"/>
</dbReference>
<evidence type="ECO:0000256" key="10">
    <source>
        <dbReference type="ARBA" id="ARBA00038367"/>
    </source>
</evidence>
<dbReference type="Gene3D" id="3.65.10.10">
    <property type="entry name" value="Enolpyruvate transferase domain"/>
    <property type="match status" value="2"/>
</dbReference>
<keyword evidence="5" id="KW-0808">Transferase</keyword>
<evidence type="ECO:0000256" key="14">
    <source>
        <dbReference type="ARBA" id="ARBA00042842"/>
    </source>
</evidence>
<keyword evidence="9" id="KW-0961">Cell wall biogenesis/degradation</keyword>
<evidence type="ECO:0000256" key="1">
    <source>
        <dbReference type="ARBA" id="ARBA00004496"/>
    </source>
</evidence>
<evidence type="ECO:0000256" key="4">
    <source>
        <dbReference type="ARBA" id="ARBA00022618"/>
    </source>
</evidence>
<dbReference type="Proteomes" id="UP001164745">
    <property type="component" value="Chromosome"/>
</dbReference>
<keyword evidence="6" id="KW-0133">Cell shape</keyword>
<keyword evidence="18" id="KW-1185">Reference proteome</keyword>
<comment type="subcellular location">
    <subcellularLocation>
        <location evidence="1">Cytoplasm</location>
    </subcellularLocation>
</comment>
<dbReference type="InterPro" id="IPR036968">
    <property type="entry name" value="Enolpyruvate_Tfrase_sf"/>
</dbReference>
<dbReference type="InterPro" id="IPR050068">
    <property type="entry name" value="MurA_subfamily"/>
</dbReference>
<evidence type="ECO:0000256" key="9">
    <source>
        <dbReference type="ARBA" id="ARBA00023316"/>
    </source>
</evidence>
<dbReference type="InterPro" id="IPR013087">
    <property type="entry name" value="Znf_C2H2_type"/>
</dbReference>
<organism evidence="17 18">
    <name type="scientific">Caldicellulosiruptor naganoensis</name>
    <dbReference type="NCBI Taxonomy" id="29324"/>
    <lineage>
        <taxon>Bacteria</taxon>
        <taxon>Bacillati</taxon>
        <taxon>Bacillota</taxon>
        <taxon>Bacillota incertae sedis</taxon>
        <taxon>Caldicellulosiruptorales</taxon>
        <taxon>Caldicellulosiruptoraceae</taxon>
        <taxon>Caldicellulosiruptor</taxon>
    </lineage>
</organism>
<dbReference type="PANTHER" id="PTHR43783">
    <property type="entry name" value="UDP-N-ACETYLGLUCOSAMINE 1-CARBOXYVINYLTRANSFERASE"/>
    <property type="match status" value="1"/>
</dbReference>
<evidence type="ECO:0000256" key="11">
    <source>
        <dbReference type="ARBA" id="ARBA00039108"/>
    </source>
</evidence>
<evidence type="ECO:0000313" key="17">
    <source>
        <dbReference type="EMBL" id="WAM31111.1"/>
    </source>
</evidence>
<name>A0ABY7BJA2_9FIRM</name>
<comment type="catalytic activity">
    <reaction evidence="15">
        <text>phosphoenolpyruvate + UDP-N-acetyl-alpha-D-glucosamine = UDP-N-acetyl-3-O-(1-carboxyvinyl)-alpha-D-glucosamine + phosphate</text>
        <dbReference type="Rhea" id="RHEA:18681"/>
        <dbReference type="ChEBI" id="CHEBI:43474"/>
        <dbReference type="ChEBI" id="CHEBI:57705"/>
        <dbReference type="ChEBI" id="CHEBI:58702"/>
        <dbReference type="ChEBI" id="CHEBI:68483"/>
        <dbReference type="EC" id="2.5.1.7"/>
    </reaction>
</comment>
<evidence type="ECO:0000256" key="12">
    <source>
        <dbReference type="ARBA" id="ARBA00039754"/>
    </source>
</evidence>
<evidence type="ECO:0000256" key="5">
    <source>
        <dbReference type="ARBA" id="ARBA00022679"/>
    </source>
</evidence>
<keyword evidence="4" id="KW-0132">Cell division</keyword>
<keyword evidence="8" id="KW-0131">Cell cycle</keyword>
<dbReference type="PANTHER" id="PTHR43783:SF1">
    <property type="entry name" value="UDP-N-ACETYLGLUCOSAMINE 1-CARBOXYVINYLTRANSFERASE"/>
    <property type="match status" value="1"/>
</dbReference>
<evidence type="ECO:0000256" key="3">
    <source>
        <dbReference type="ARBA" id="ARBA00022490"/>
    </source>
</evidence>
<evidence type="ECO:0000256" key="6">
    <source>
        <dbReference type="ARBA" id="ARBA00022960"/>
    </source>
</evidence>
<gene>
    <name evidence="17" type="ORF">OTJ99_001926</name>
</gene>
<evidence type="ECO:0000256" key="2">
    <source>
        <dbReference type="ARBA" id="ARBA00004752"/>
    </source>
</evidence>
<dbReference type="SUPFAM" id="SSF55205">
    <property type="entry name" value="EPT/RTPC-like"/>
    <property type="match status" value="1"/>
</dbReference>
<evidence type="ECO:0000256" key="13">
    <source>
        <dbReference type="ARBA" id="ARBA00042443"/>
    </source>
</evidence>
<evidence type="ECO:0000256" key="15">
    <source>
        <dbReference type="ARBA" id="ARBA00047527"/>
    </source>
</evidence>
<keyword evidence="7" id="KW-0573">Peptidoglycan synthesis</keyword>
<protein>
    <recommendedName>
        <fullName evidence="12">UDP-N-acetylglucosamine 1-carboxyvinyltransferase</fullName>
        <ecNumber evidence="11">2.5.1.7</ecNumber>
    </recommendedName>
    <alternativeName>
        <fullName evidence="13">Enoylpyruvate transferase</fullName>
    </alternativeName>
    <alternativeName>
        <fullName evidence="14">UDP-N-acetylglucosamine enolpyruvyl transferase</fullName>
    </alternativeName>
</protein>
<evidence type="ECO:0000256" key="8">
    <source>
        <dbReference type="ARBA" id="ARBA00023306"/>
    </source>
</evidence>
<sequence>MPLPSVGATENIILASIFCDGEVIIKNAAKEPEIADLCHFLNKLGARIKGAGTHTIKIEGVKELKNNIVEHVVIPDRIVTGTYLCAVAACGGEVLLKGVLPRHLDSILHILKGAGCKIKEQG</sequence>
<dbReference type="PROSITE" id="PS00028">
    <property type="entry name" value="ZINC_FINGER_C2H2_1"/>
    <property type="match status" value="1"/>
</dbReference>
<evidence type="ECO:0000259" key="16">
    <source>
        <dbReference type="PROSITE" id="PS00028"/>
    </source>
</evidence>